<name>A0A0V1JFD1_TRIPS</name>
<evidence type="ECO:0000313" key="2">
    <source>
        <dbReference type="Proteomes" id="UP000054805"/>
    </source>
</evidence>
<protein>
    <submittedName>
        <fullName evidence="1">Uncharacterized protein</fullName>
    </submittedName>
</protein>
<evidence type="ECO:0000313" key="1">
    <source>
        <dbReference type="EMBL" id="KRZ33720.1"/>
    </source>
</evidence>
<comment type="caution">
    <text evidence="1">The sequence shown here is derived from an EMBL/GenBank/DDBJ whole genome shotgun (WGS) entry which is preliminary data.</text>
</comment>
<accession>A0A0V1JFD1</accession>
<dbReference type="Proteomes" id="UP000054805">
    <property type="component" value="Unassembled WGS sequence"/>
</dbReference>
<dbReference type="EMBL" id="JYDS01000007">
    <property type="protein sequence ID" value="KRZ33720.1"/>
    <property type="molecule type" value="Genomic_DNA"/>
</dbReference>
<gene>
    <name evidence="1" type="ORF">T4B_7474</name>
</gene>
<organism evidence="1 2">
    <name type="scientific">Trichinella pseudospiralis</name>
    <name type="common">Parasitic roundworm</name>
    <dbReference type="NCBI Taxonomy" id="6337"/>
    <lineage>
        <taxon>Eukaryota</taxon>
        <taxon>Metazoa</taxon>
        <taxon>Ecdysozoa</taxon>
        <taxon>Nematoda</taxon>
        <taxon>Enoplea</taxon>
        <taxon>Dorylaimia</taxon>
        <taxon>Trichinellida</taxon>
        <taxon>Trichinellidae</taxon>
        <taxon>Trichinella</taxon>
    </lineage>
</organism>
<reference evidence="1 2" key="1">
    <citation type="submission" date="2015-01" db="EMBL/GenBank/DDBJ databases">
        <title>Evolution of Trichinella species and genotypes.</title>
        <authorList>
            <person name="Korhonen P.K."/>
            <person name="Edoardo P."/>
            <person name="Giuseppe L.R."/>
            <person name="Gasser R.B."/>
        </authorList>
    </citation>
    <scope>NUCLEOTIDE SEQUENCE [LARGE SCALE GENOMIC DNA]</scope>
    <source>
        <strain evidence="1">ISS588</strain>
    </source>
</reference>
<keyword evidence="2" id="KW-1185">Reference proteome</keyword>
<dbReference type="AlphaFoldDB" id="A0A0V1JFD1"/>
<sequence>MDVTMIHKKLSKMKIKEISHSAFRDFMFNINYLDFYSSISMKTSISIDKLQNYIYSLLATLHSCCTIKQTCVSL</sequence>
<proteinExistence type="predicted"/>